<evidence type="ECO:0000256" key="1">
    <source>
        <dbReference type="ARBA" id="ARBA00022884"/>
    </source>
</evidence>
<feature type="compositionally biased region" description="Gly residues" evidence="2">
    <location>
        <begin position="94"/>
        <end position="113"/>
    </location>
</feature>
<evidence type="ECO:0000313" key="4">
    <source>
        <dbReference type="Proteomes" id="UP000749559"/>
    </source>
</evidence>
<protein>
    <submittedName>
        <fullName evidence="3">Uncharacterized protein</fullName>
    </submittedName>
</protein>
<dbReference type="CDD" id="cd00590">
    <property type="entry name" value="RRM_SF"/>
    <property type="match status" value="1"/>
</dbReference>
<dbReference type="SUPFAM" id="SSF54928">
    <property type="entry name" value="RNA-binding domain, RBD"/>
    <property type="match status" value="1"/>
</dbReference>
<dbReference type="SMART" id="SM00360">
    <property type="entry name" value="RRM"/>
    <property type="match status" value="1"/>
</dbReference>
<feature type="compositionally biased region" description="Basic and acidic residues" evidence="2">
    <location>
        <begin position="1256"/>
        <end position="1276"/>
    </location>
</feature>
<dbReference type="Pfam" id="PF00076">
    <property type="entry name" value="RRM_1"/>
    <property type="match status" value="1"/>
</dbReference>
<proteinExistence type="predicted"/>
<dbReference type="PROSITE" id="PS50304">
    <property type="entry name" value="TUDOR"/>
    <property type="match status" value="1"/>
</dbReference>
<feature type="compositionally biased region" description="Basic and acidic residues" evidence="2">
    <location>
        <begin position="1203"/>
        <end position="1217"/>
    </location>
</feature>
<feature type="compositionally biased region" description="Low complexity" evidence="2">
    <location>
        <begin position="369"/>
        <end position="378"/>
    </location>
</feature>
<accession>A0A8J1UKX0</accession>
<dbReference type="InterPro" id="IPR011009">
    <property type="entry name" value="Kinase-like_dom_sf"/>
</dbReference>
<feature type="region of interest" description="Disordered" evidence="2">
    <location>
        <begin position="1299"/>
        <end position="1323"/>
    </location>
</feature>
<dbReference type="InterPro" id="IPR000504">
    <property type="entry name" value="RRM_dom"/>
</dbReference>
<dbReference type="InterPro" id="IPR035979">
    <property type="entry name" value="RBD_domain_sf"/>
</dbReference>
<dbReference type="InterPro" id="IPR002999">
    <property type="entry name" value="Tudor"/>
</dbReference>
<evidence type="ECO:0000256" key="2">
    <source>
        <dbReference type="SAM" id="MobiDB-lite"/>
    </source>
</evidence>
<feature type="compositionally biased region" description="Polar residues" evidence="2">
    <location>
        <begin position="1070"/>
        <end position="1084"/>
    </location>
</feature>
<organism evidence="3 4">
    <name type="scientific">Owenia fusiformis</name>
    <name type="common">Polychaete worm</name>
    <dbReference type="NCBI Taxonomy" id="6347"/>
    <lineage>
        <taxon>Eukaryota</taxon>
        <taxon>Metazoa</taxon>
        <taxon>Spiralia</taxon>
        <taxon>Lophotrochozoa</taxon>
        <taxon>Annelida</taxon>
        <taxon>Polychaeta</taxon>
        <taxon>Sedentaria</taxon>
        <taxon>Canalipalpata</taxon>
        <taxon>Sabellida</taxon>
        <taxon>Oweniida</taxon>
        <taxon>Oweniidae</taxon>
        <taxon>Owenia</taxon>
    </lineage>
</organism>
<feature type="region of interest" description="Disordered" evidence="2">
    <location>
        <begin position="1056"/>
        <end position="1278"/>
    </location>
</feature>
<dbReference type="FunFam" id="2.30.30.140:FF:000018">
    <property type="entry name" value="Serine/threonine-protein kinase 31"/>
    <property type="match status" value="1"/>
</dbReference>
<comment type="caution">
    <text evidence="3">The sequence shown here is derived from an EMBL/GenBank/DDBJ whole genome shotgun (WGS) entry which is preliminary data.</text>
</comment>
<gene>
    <name evidence="3" type="ORF">OFUS_LOCUS18646</name>
</gene>
<dbReference type="SMART" id="SM00220">
    <property type="entry name" value="S_TKc"/>
    <property type="match status" value="1"/>
</dbReference>
<dbReference type="Pfam" id="PF07714">
    <property type="entry name" value="PK_Tyr_Ser-Thr"/>
    <property type="match status" value="1"/>
</dbReference>
<feature type="compositionally biased region" description="Basic and acidic residues" evidence="2">
    <location>
        <begin position="1226"/>
        <end position="1235"/>
    </location>
</feature>
<dbReference type="SMART" id="SM00333">
    <property type="entry name" value="TUDOR"/>
    <property type="match status" value="1"/>
</dbReference>
<dbReference type="Pfam" id="PF00567">
    <property type="entry name" value="TUDOR"/>
    <property type="match status" value="1"/>
</dbReference>
<keyword evidence="1" id="KW-0694">RNA-binding</keyword>
<dbReference type="PANTHER" id="PTHR22948">
    <property type="entry name" value="TUDOR DOMAIN CONTAINING PROTEIN"/>
    <property type="match status" value="1"/>
</dbReference>
<dbReference type="InterPro" id="IPR001245">
    <property type="entry name" value="Ser-Thr/Tyr_kinase_cat_dom"/>
</dbReference>
<dbReference type="Gene3D" id="3.30.70.330">
    <property type="match status" value="1"/>
</dbReference>
<dbReference type="GO" id="GO:0004672">
    <property type="term" value="F:protein kinase activity"/>
    <property type="evidence" value="ECO:0007669"/>
    <property type="project" value="InterPro"/>
</dbReference>
<dbReference type="GO" id="GO:0003723">
    <property type="term" value="F:RNA binding"/>
    <property type="evidence" value="ECO:0007669"/>
    <property type="project" value="UniProtKB-UniRule"/>
</dbReference>
<dbReference type="PANTHER" id="PTHR22948:SF73">
    <property type="entry name" value="SERINE_THREONINE-PROTEIN KINASE 31"/>
    <property type="match status" value="1"/>
</dbReference>
<dbReference type="Gene3D" id="2.40.50.90">
    <property type="match status" value="1"/>
</dbReference>
<dbReference type="Gene3D" id="1.10.510.10">
    <property type="entry name" value="Transferase(Phosphotransferase) domain 1"/>
    <property type="match status" value="1"/>
</dbReference>
<feature type="compositionally biased region" description="Polar residues" evidence="2">
    <location>
        <begin position="1302"/>
        <end position="1311"/>
    </location>
</feature>
<dbReference type="SUPFAM" id="SSF56112">
    <property type="entry name" value="Protein kinase-like (PK-like)"/>
    <property type="match status" value="1"/>
</dbReference>
<feature type="region of interest" description="Disordered" evidence="2">
    <location>
        <begin position="84"/>
        <end position="153"/>
    </location>
</feature>
<feature type="region of interest" description="Disordered" evidence="2">
    <location>
        <begin position="367"/>
        <end position="388"/>
    </location>
</feature>
<name>A0A8J1UKX0_OWEFU</name>
<dbReference type="SMART" id="SM00361">
    <property type="entry name" value="RRM_1"/>
    <property type="match status" value="1"/>
</dbReference>
<feature type="compositionally biased region" description="Acidic residues" evidence="2">
    <location>
        <begin position="1173"/>
        <end position="1191"/>
    </location>
</feature>
<dbReference type="InterPro" id="IPR050621">
    <property type="entry name" value="Tudor_domain_containing"/>
</dbReference>
<dbReference type="PROSITE" id="PS50011">
    <property type="entry name" value="PROTEIN_KINASE_DOM"/>
    <property type="match status" value="1"/>
</dbReference>
<dbReference type="OrthoDB" id="10023235at2759"/>
<dbReference type="InterPro" id="IPR035437">
    <property type="entry name" value="SNase_OB-fold_sf"/>
</dbReference>
<sequence>MSNMASNIKPQTYDVFVANLPPDSNQKAIQKIFSKCGNVQSVTYGENRKGPGYIGYVRFFSEEDAEKACVEFNGQKVQGNQLKVIRTQRNKTPSGGGGGGGGGGPRGQQGFGGHNNRQDRNRDNITSPPRQNRSNFKQEPDIVPKSPMTMSTAAPKPEFLSKEQIMVTHVEDPVTFWAQIMAPDAAALLMKITESMIQVCPQSTKLTSAPEENKVYATIFSEDSMWYRCQLVEKINADQCKVQYIDYGNYEIVLNCGIVELPITLSSPSRLAKKFTLLNARPTNPDSTSETYKSGMDQLRSLADQMIECDVLSNPVNSNERYAKLFHQGENLNDALMANGLIENIPEHSETSPQTENPFMSYNSPIRPPNRGDNNPNRYANPGFHDNRGQSQQLEMIKQELQQAHQDKQALKDERDESVIDLATTKGKLKLVQGQLYTLNTQLQQSSVSYKMKLLITGVNKVKTLRLQFPTDSSSKDNVDLAINLIVNPTCKISLSQLAEIAKVTGSIQVYQDAQLAVRKCTNKVDLESFVQERNRARLHLNESLVELLGVIAELPLRDRESELQHAIDSLLTTHKTYANIKLAKLPSAEEAVTAYQNWKNKVKAEFCDVRTKTNTCHNAVDSALLHLRQTLSFDSSAPVEPVNGKSDLDTLFQRLQTAVDEEISKCSMEESNDDAVIIATVVQALLREMRDEELRDIEELSRLNIEYKLMHQSLSRWLNDTPDMSDINTVRKTIKALKSKLRHKIADKSDLEENDSDEDPDELSKLNAELTDIREQLHAALVHEDTLMVEISKLYGEHFPELNTLYPDLGLSYQLEYNGLVKTGRSLDQFDVEKLPGSEKSSTMKSSFNKQPVVLKEFILGEQSSMTKDTFLQSALKYQQRVNGGLVPLDAVFMSKNERFAYTQTCMYESNLPDYLMNNQISHGDAQQILLGVLRGIAALHDVGMVHGQIHPHNVYITDSVIGVLSEYDLTKSQEERALNRGTDTGKMAWQGPEVLKPGLVSPATDLYCFGLLAFYIHFFRLCTEATQIFVPSVAALGSAHPVCSVIQSLLTSEPSQRPRASDLLRDSYFSTPMTPTSKSTRVSPEGETLQLRPKQPSPTCNQGQKTGILKNSPASSPVLAANQPQARASPPILTTVAPSDTPQPQAVPIEDLAQKASARAESASSGREMTIYDDDDPFSGDYVDKDDEAFGIGLDEGGDTEDTHNTSDTIKHETTFTEELAQYQEEKRKAADKEGEEADGETATPVGDSDIDDLTDRASKLDVDSEKGQGEGLRKGALTLEQMRSLIDTAAAQPLELISPVSSNESKSSFEVIPSSEGETK</sequence>
<dbReference type="PROSITE" id="PS50102">
    <property type="entry name" value="RRM"/>
    <property type="match status" value="1"/>
</dbReference>
<dbReference type="InterPro" id="IPR003954">
    <property type="entry name" value="RRM_euk-type"/>
</dbReference>
<dbReference type="Gene3D" id="2.30.30.140">
    <property type="match status" value="1"/>
</dbReference>
<reference evidence="3" key="1">
    <citation type="submission" date="2022-03" db="EMBL/GenBank/DDBJ databases">
        <authorList>
            <person name="Martin C."/>
        </authorList>
    </citation>
    <scope>NUCLEOTIDE SEQUENCE</scope>
</reference>
<dbReference type="InterPro" id="IPR000719">
    <property type="entry name" value="Prot_kinase_dom"/>
</dbReference>
<dbReference type="GO" id="GO:0005524">
    <property type="term" value="F:ATP binding"/>
    <property type="evidence" value="ECO:0007669"/>
    <property type="project" value="InterPro"/>
</dbReference>
<evidence type="ECO:0000313" key="3">
    <source>
        <dbReference type="EMBL" id="CAH1793847.1"/>
    </source>
</evidence>
<dbReference type="EMBL" id="CAIIXF020000009">
    <property type="protein sequence ID" value="CAH1793847.1"/>
    <property type="molecule type" value="Genomic_DNA"/>
</dbReference>
<feature type="compositionally biased region" description="Low complexity" evidence="2">
    <location>
        <begin position="1158"/>
        <end position="1170"/>
    </location>
</feature>
<dbReference type="SUPFAM" id="SSF63748">
    <property type="entry name" value="Tudor/PWWP/MBT"/>
    <property type="match status" value="1"/>
</dbReference>
<feature type="compositionally biased region" description="Polar residues" evidence="2">
    <location>
        <begin position="124"/>
        <end position="135"/>
    </location>
</feature>
<dbReference type="InterPro" id="IPR012677">
    <property type="entry name" value="Nucleotide-bd_a/b_plait_sf"/>
</dbReference>
<dbReference type="Proteomes" id="UP000749559">
    <property type="component" value="Unassembled WGS sequence"/>
</dbReference>
<keyword evidence="4" id="KW-1185">Reference proteome</keyword>